<dbReference type="SUPFAM" id="SSF56935">
    <property type="entry name" value="Porins"/>
    <property type="match status" value="1"/>
</dbReference>
<dbReference type="InterPro" id="IPR037066">
    <property type="entry name" value="Plug_dom_sf"/>
</dbReference>
<dbReference type="AlphaFoldDB" id="A0A415TGQ0"/>
<evidence type="ECO:0000256" key="5">
    <source>
        <dbReference type="ARBA" id="ARBA00022729"/>
    </source>
</evidence>
<dbReference type="Pfam" id="PF07715">
    <property type="entry name" value="Plug"/>
    <property type="match status" value="1"/>
</dbReference>
<dbReference type="InterPro" id="IPR023997">
    <property type="entry name" value="TonB-dep_OMP_SusC/RagA_CS"/>
</dbReference>
<dbReference type="Proteomes" id="UP000285109">
    <property type="component" value="Unassembled WGS sequence"/>
</dbReference>
<comment type="subcellular location">
    <subcellularLocation>
        <location evidence="1 8">Cell outer membrane</location>
        <topology evidence="1 8">Multi-pass membrane protein</topology>
    </subcellularLocation>
</comment>
<dbReference type="Pfam" id="PF13715">
    <property type="entry name" value="CarbopepD_reg_2"/>
    <property type="match status" value="1"/>
</dbReference>
<dbReference type="PANTHER" id="PTHR30069:SF29">
    <property type="entry name" value="HEMOGLOBIN AND HEMOGLOBIN-HAPTOGLOBIN-BINDING PROTEIN 1-RELATED"/>
    <property type="match status" value="1"/>
</dbReference>
<keyword evidence="5" id="KW-0732">Signal</keyword>
<proteinExistence type="inferred from homology"/>
<dbReference type="PANTHER" id="PTHR30069">
    <property type="entry name" value="TONB-DEPENDENT OUTER MEMBRANE RECEPTOR"/>
    <property type="match status" value="1"/>
</dbReference>
<dbReference type="GO" id="GO:0015344">
    <property type="term" value="F:siderophore uptake transmembrane transporter activity"/>
    <property type="evidence" value="ECO:0007669"/>
    <property type="project" value="TreeGrafter"/>
</dbReference>
<keyword evidence="10" id="KW-0675">Receptor</keyword>
<evidence type="ECO:0000256" key="8">
    <source>
        <dbReference type="PROSITE-ProRule" id="PRU01360"/>
    </source>
</evidence>
<evidence type="ECO:0000256" key="2">
    <source>
        <dbReference type="ARBA" id="ARBA00022448"/>
    </source>
</evidence>
<keyword evidence="4 8" id="KW-0812">Transmembrane</keyword>
<dbReference type="EMBL" id="QRQK01000001">
    <property type="protein sequence ID" value="RHN00583.1"/>
    <property type="molecule type" value="Genomic_DNA"/>
</dbReference>
<evidence type="ECO:0000313" key="11">
    <source>
        <dbReference type="Proteomes" id="UP000285109"/>
    </source>
</evidence>
<dbReference type="PROSITE" id="PS00018">
    <property type="entry name" value="EF_HAND_1"/>
    <property type="match status" value="1"/>
</dbReference>
<organism evidence="10 11">
    <name type="scientific">Phocaeicola plebeius</name>
    <dbReference type="NCBI Taxonomy" id="310297"/>
    <lineage>
        <taxon>Bacteria</taxon>
        <taxon>Pseudomonadati</taxon>
        <taxon>Bacteroidota</taxon>
        <taxon>Bacteroidia</taxon>
        <taxon>Bacteroidales</taxon>
        <taxon>Bacteroidaceae</taxon>
        <taxon>Phocaeicola</taxon>
    </lineage>
</organism>
<sequence>MKSSEIVNLRFNLMKNDFLKNSSQRVLFSALMASALAIGNLAPMHAEVASVQSVMQSVSVKGQVLDGDGIPVIGASILEKGTTNGVITDIDGNYSLNVSSKNAVIVISYIGYKTVELKASDPGLANVVLKEDTEVLEEVVVVGYGAQKKETLTGAVTVVTDKMIQGKGSLSSPLQAMQGQVPGVTITRNSSAPGDESWGMKLRGAVSANAADPLIVIDGVAYEGTNALRNINPSDIESINFLKDASAAIYGSRAAGGVVLITTKQAKEGKTRIEYSASYTAKFVGLQPELMSMSEWANAVIQARTNDGYTDSDTWIQYAKLALQNEGKYIDLEHSTNPFTSAFTDVMDFVYMDTNWTDVLFGNAGSTQHDLSISGGTDKNLYRLSVGYLYDGSNLKWGNNNNQRFNVRLTNKIQLTNWFKLESVIAYNRQDQVTPSRIEQALTGSYPQPGLPASTIDGKPYSWGTWLSPIWYAELGGDNRLKVSEVNISEKFTFNLAKGLDLVGNVGYNTSNASRDIKQMAITSYNYTGTKVNTGPAVSKQEESSYEKTSSRRDFYSFTGYLNYEKDFESGHNLNVMVGTQYELTEYDYFGAKVKDIQNSLETINGAGTLSLTDQKGTKWHEAIMSYYSRLNYNYKSKYLAEVNFRYDGSSKFKEGRWAPFYGVSAGWRISEENFMDGTDSWLDELKFRLSYGVVGNQSGIDRYEGSQYYDFKSLNGALLGTDKATTIDTNGKIASTSREWERIQNYNVGLDFRVLNGRFSGTIEGYLKRNNNMLINVTYPGVLGDNAGYSNSGKFEAKGFEAQGTWSDKIGKVSYHIGGTFSYNTNKLIDIGGATVLASGFKDKQQGYPLNSIFGLRYIGKIQNEEQRQKYLYRYLTGNTIGLTNDIRVGDNMFEDVNKDGKLDYNDYVYLGSDDPKISFSFNGGIEWNNFDLSVVFQGVAQRTIFRTGSNNGNETWRIPMKATYLNTSNQSVGNTWTPENPNAHYPTYSNNETINAYNYQASSWAVENGTYVRLKNVTLGYTFPQEILAKTKVISSARLYVTGADLWEFSKINDGWDPEASKNVSGTGRYPFVRTVTFGLNVAF</sequence>
<keyword evidence="2 8" id="KW-0813">Transport</keyword>
<evidence type="ECO:0000256" key="7">
    <source>
        <dbReference type="ARBA" id="ARBA00023237"/>
    </source>
</evidence>
<dbReference type="InterPro" id="IPR012910">
    <property type="entry name" value="Plug_dom"/>
</dbReference>
<keyword evidence="7 8" id="KW-0998">Cell outer membrane</keyword>
<keyword evidence="6 8" id="KW-0472">Membrane</keyword>
<comment type="similarity">
    <text evidence="8">Belongs to the TonB-dependent receptor family.</text>
</comment>
<evidence type="ECO:0000256" key="4">
    <source>
        <dbReference type="ARBA" id="ARBA00022692"/>
    </source>
</evidence>
<dbReference type="NCBIfam" id="TIGR04056">
    <property type="entry name" value="OMP_RagA_SusC"/>
    <property type="match status" value="1"/>
</dbReference>
<evidence type="ECO:0000259" key="9">
    <source>
        <dbReference type="Pfam" id="PF07715"/>
    </source>
</evidence>
<name>A0A415TGQ0_9BACT</name>
<evidence type="ECO:0000256" key="3">
    <source>
        <dbReference type="ARBA" id="ARBA00022452"/>
    </source>
</evidence>
<dbReference type="Gene3D" id="2.170.130.10">
    <property type="entry name" value="TonB-dependent receptor, plug domain"/>
    <property type="match status" value="1"/>
</dbReference>
<dbReference type="Gene3D" id="2.60.40.1120">
    <property type="entry name" value="Carboxypeptidase-like, regulatory domain"/>
    <property type="match status" value="1"/>
</dbReference>
<dbReference type="NCBIfam" id="TIGR04057">
    <property type="entry name" value="SusC_RagA_signa"/>
    <property type="match status" value="1"/>
</dbReference>
<comment type="caution">
    <text evidence="10">The sequence shown here is derived from an EMBL/GenBank/DDBJ whole genome shotgun (WGS) entry which is preliminary data.</text>
</comment>
<dbReference type="Gene3D" id="2.40.170.20">
    <property type="entry name" value="TonB-dependent receptor, beta-barrel domain"/>
    <property type="match status" value="1"/>
</dbReference>
<feature type="domain" description="TonB-dependent receptor plug" evidence="9">
    <location>
        <begin position="149"/>
        <end position="258"/>
    </location>
</feature>
<dbReference type="InterPro" id="IPR018247">
    <property type="entry name" value="EF_Hand_1_Ca_BS"/>
</dbReference>
<keyword evidence="3 8" id="KW-1134">Transmembrane beta strand</keyword>
<dbReference type="GO" id="GO:0044718">
    <property type="term" value="P:siderophore transmembrane transport"/>
    <property type="evidence" value="ECO:0007669"/>
    <property type="project" value="TreeGrafter"/>
</dbReference>
<dbReference type="GO" id="GO:0009279">
    <property type="term" value="C:cell outer membrane"/>
    <property type="evidence" value="ECO:0007669"/>
    <property type="project" value="UniProtKB-SubCell"/>
</dbReference>
<dbReference type="InterPro" id="IPR023996">
    <property type="entry name" value="TonB-dep_OMP_SusC/RagA"/>
</dbReference>
<evidence type="ECO:0000313" key="10">
    <source>
        <dbReference type="EMBL" id="RHN00583.1"/>
    </source>
</evidence>
<dbReference type="InterPro" id="IPR008969">
    <property type="entry name" value="CarboxyPept-like_regulatory"/>
</dbReference>
<accession>A0A415TGQ0</accession>
<reference evidence="10 11" key="1">
    <citation type="submission" date="2018-08" db="EMBL/GenBank/DDBJ databases">
        <title>A genome reference for cultivated species of the human gut microbiota.</title>
        <authorList>
            <person name="Zou Y."/>
            <person name="Xue W."/>
            <person name="Luo G."/>
        </authorList>
    </citation>
    <scope>NUCLEOTIDE SEQUENCE [LARGE SCALE GENOMIC DNA]</scope>
    <source>
        <strain evidence="10 11">AF31-28B-AC</strain>
    </source>
</reference>
<evidence type="ECO:0000256" key="6">
    <source>
        <dbReference type="ARBA" id="ARBA00023136"/>
    </source>
</evidence>
<dbReference type="InterPro" id="IPR039426">
    <property type="entry name" value="TonB-dep_rcpt-like"/>
</dbReference>
<gene>
    <name evidence="10" type="ORF">DWZ34_00250</name>
</gene>
<dbReference type="PROSITE" id="PS52016">
    <property type="entry name" value="TONB_DEPENDENT_REC_3"/>
    <property type="match status" value="1"/>
</dbReference>
<protein>
    <submittedName>
        <fullName evidence="10">TonB-dependent receptor</fullName>
    </submittedName>
</protein>
<evidence type="ECO:0000256" key="1">
    <source>
        <dbReference type="ARBA" id="ARBA00004571"/>
    </source>
</evidence>
<dbReference type="InterPro" id="IPR036942">
    <property type="entry name" value="Beta-barrel_TonB_sf"/>
</dbReference>
<dbReference type="FunFam" id="2.60.40.1120:FF:000003">
    <property type="entry name" value="Outer membrane protein Omp121"/>
    <property type="match status" value="1"/>
</dbReference>
<dbReference type="SUPFAM" id="SSF49464">
    <property type="entry name" value="Carboxypeptidase regulatory domain-like"/>
    <property type="match status" value="1"/>
</dbReference>